<dbReference type="Proteomes" id="UP000257109">
    <property type="component" value="Unassembled WGS sequence"/>
</dbReference>
<reference evidence="2" key="1">
    <citation type="submission" date="2018-05" db="EMBL/GenBank/DDBJ databases">
        <title>Draft genome of Mucuna pruriens seed.</title>
        <authorList>
            <person name="Nnadi N.E."/>
            <person name="Vos R."/>
            <person name="Hasami M.H."/>
            <person name="Devisetty U.K."/>
            <person name="Aguiy J.C."/>
        </authorList>
    </citation>
    <scope>NUCLEOTIDE SEQUENCE [LARGE SCALE GENOMIC DNA]</scope>
    <source>
        <strain evidence="2">JCA_2017</strain>
    </source>
</reference>
<gene>
    <name evidence="2" type="ORF">CR513_50060</name>
</gene>
<evidence type="ECO:0000256" key="1">
    <source>
        <dbReference type="SAM" id="Phobius"/>
    </source>
</evidence>
<organism evidence="2 3">
    <name type="scientific">Mucuna pruriens</name>
    <name type="common">Velvet bean</name>
    <name type="synonym">Dolichos pruriens</name>
    <dbReference type="NCBI Taxonomy" id="157652"/>
    <lineage>
        <taxon>Eukaryota</taxon>
        <taxon>Viridiplantae</taxon>
        <taxon>Streptophyta</taxon>
        <taxon>Embryophyta</taxon>
        <taxon>Tracheophyta</taxon>
        <taxon>Spermatophyta</taxon>
        <taxon>Magnoliopsida</taxon>
        <taxon>eudicotyledons</taxon>
        <taxon>Gunneridae</taxon>
        <taxon>Pentapetalae</taxon>
        <taxon>rosids</taxon>
        <taxon>fabids</taxon>
        <taxon>Fabales</taxon>
        <taxon>Fabaceae</taxon>
        <taxon>Papilionoideae</taxon>
        <taxon>50 kb inversion clade</taxon>
        <taxon>NPAAA clade</taxon>
        <taxon>indigoferoid/millettioid clade</taxon>
        <taxon>Phaseoleae</taxon>
        <taxon>Mucuna</taxon>
    </lineage>
</organism>
<comment type="caution">
    <text evidence="2">The sequence shown here is derived from an EMBL/GenBank/DDBJ whole genome shotgun (WGS) entry which is preliminary data.</text>
</comment>
<sequence length="123" mass="13875">METISLMEPAPPVFVLISFQSNFLFFMSFPIVSNKKLSKPSLFRLRLHLGRIRTDFVLDEAIRSNSEPRRTDFSNLTGNEISASLGSSRSQKTMINLNLRGQRSFGIVLGIGHVQVWGRHQGP</sequence>
<feature type="transmembrane region" description="Helical" evidence="1">
    <location>
        <begin position="12"/>
        <end position="32"/>
    </location>
</feature>
<accession>A0A371EX95</accession>
<keyword evidence="1" id="KW-0472">Membrane</keyword>
<evidence type="ECO:0000313" key="2">
    <source>
        <dbReference type="EMBL" id="RDX70670.1"/>
    </source>
</evidence>
<keyword evidence="3" id="KW-1185">Reference proteome</keyword>
<dbReference type="AlphaFoldDB" id="A0A371EX95"/>
<name>A0A371EX95_MUCPR</name>
<dbReference type="EMBL" id="QJKJ01011611">
    <property type="protein sequence ID" value="RDX70670.1"/>
    <property type="molecule type" value="Genomic_DNA"/>
</dbReference>
<keyword evidence="1" id="KW-1133">Transmembrane helix</keyword>
<proteinExistence type="predicted"/>
<feature type="non-terminal residue" evidence="2">
    <location>
        <position position="1"/>
    </location>
</feature>
<protein>
    <submittedName>
        <fullName evidence="2">Uncharacterized protein</fullName>
    </submittedName>
</protein>
<keyword evidence="1" id="KW-0812">Transmembrane</keyword>
<evidence type="ECO:0000313" key="3">
    <source>
        <dbReference type="Proteomes" id="UP000257109"/>
    </source>
</evidence>